<evidence type="ECO:0000313" key="4">
    <source>
        <dbReference type="EMBL" id="RSD14287.1"/>
    </source>
</evidence>
<reference evidence="4 5" key="1">
    <citation type="submission" date="2018-12" db="EMBL/GenBank/DDBJ databases">
        <title>Amycolatopsis eburnea sp. nov. actinomycete associate with arbuscular mycorrhiza fungal spore.</title>
        <authorList>
            <person name="Lumyong S."/>
            <person name="Chaiya L."/>
        </authorList>
    </citation>
    <scope>NUCLEOTIDE SEQUENCE [LARGE SCALE GENOMIC DNA]</scope>
    <source>
        <strain evidence="4 5">GLM-1</strain>
    </source>
</reference>
<feature type="domain" description="DUF7779" evidence="3">
    <location>
        <begin position="797"/>
        <end position="882"/>
    </location>
</feature>
<dbReference type="PANTHER" id="PTHR46082:SF6">
    <property type="entry name" value="AAA+ ATPASE DOMAIN-CONTAINING PROTEIN-RELATED"/>
    <property type="match status" value="1"/>
</dbReference>
<proteinExistence type="predicted"/>
<dbReference type="Pfam" id="PF25000">
    <property type="entry name" value="DUF7779"/>
    <property type="match status" value="1"/>
</dbReference>
<dbReference type="OrthoDB" id="580767at2"/>
<dbReference type="EMBL" id="RSEC01000058">
    <property type="protein sequence ID" value="RSD14287.1"/>
    <property type="molecule type" value="Genomic_DNA"/>
</dbReference>
<comment type="caution">
    <text evidence="4">The sequence shown here is derived from an EMBL/GenBank/DDBJ whole genome shotgun (WGS) entry which is preliminary data.</text>
</comment>
<evidence type="ECO:0000313" key="5">
    <source>
        <dbReference type="Proteomes" id="UP000267081"/>
    </source>
</evidence>
<protein>
    <submittedName>
        <fullName evidence="4">Tetratricopeptide repeat protein</fullName>
    </submittedName>
</protein>
<dbReference type="InterPro" id="IPR011990">
    <property type="entry name" value="TPR-like_helical_dom_sf"/>
</dbReference>
<evidence type="ECO:0000259" key="2">
    <source>
        <dbReference type="Pfam" id="PF00931"/>
    </source>
</evidence>
<dbReference type="Pfam" id="PF00931">
    <property type="entry name" value="NB-ARC"/>
    <property type="match status" value="1"/>
</dbReference>
<gene>
    <name evidence="4" type="ORF">EIY87_27610</name>
</gene>
<dbReference type="InterPro" id="IPR002182">
    <property type="entry name" value="NB-ARC"/>
</dbReference>
<feature type="region of interest" description="Disordered" evidence="1">
    <location>
        <begin position="1"/>
        <end position="48"/>
    </location>
</feature>
<dbReference type="InterPro" id="IPR027417">
    <property type="entry name" value="P-loop_NTPase"/>
</dbReference>
<organism evidence="4 5">
    <name type="scientific">Amycolatopsis eburnea</name>
    <dbReference type="NCBI Taxonomy" id="2267691"/>
    <lineage>
        <taxon>Bacteria</taxon>
        <taxon>Bacillati</taxon>
        <taxon>Actinomycetota</taxon>
        <taxon>Actinomycetes</taxon>
        <taxon>Pseudonocardiales</taxon>
        <taxon>Pseudonocardiaceae</taxon>
        <taxon>Amycolatopsis</taxon>
    </lineage>
</organism>
<dbReference type="SUPFAM" id="SSF48452">
    <property type="entry name" value="TPR-like"/>
    <property type="match status" value="3"/>
</dbReference>
<evidence type="ECO:0000256" key="1">
    <source>
        <dbReference type="SAM" id="MobiDB-lite"/>
    </source>
</evidence>
<dbReference type="InterPro" id="IPR047738">
    <property type="entry name" value="SAV_2336-like_N"/>
</dbReference>
<dbReference type="Gene3D" id="1.25.40.10">
    <property type="entry name" value="Tetratricopeptide repeat domain"/>
    <property type="match status" value="3"/>
</dbReference>
<dbReference type="PANTHER" id="PTHR46082">
    <property type="entry name" value="ATP/GTP-BINDING PROTEIN-RELATED"/>
    <property type="match status" value="1"/>
</dbReference>
<dbReference type="InterPro" id="IPR056681">
    <property type="entry name" value="DUF7779"/>
</dbReference>
<evidence type="ECO:0000259" key="3">
    <source>
        <dbReference type="Pfam" id="PF25000"/>
    </source>
</evidence>
<accession>A0A427T640</accession>
<dbReference type="InterPro" id="IPR053137">
    <property type="entry name" value="NLR-like"/>
</dbReference>
<dbReference type="Pfam" id="PF13424">
    <property type="entry name" value="TPR_12"/>
    <property type="match status" value="2"/>
</dbReference>
<keyword evidence="5" id="KW-1185">Reference proteome</keyword>
<dbReference type="SUPFAM" id="SSF52540">
    <property type="entry name" value="P-loop containing nucleoside triphosphate hydrolases"/>
    <property type="match status" value="1"/>
</dbReference>
<dbReference type="Pfam" id="PF13374">
    <property type="entry name" value="TPR_10"/>
    <property type="match status" value="1"/>
</dbReference>
<dbReference type="Gene3D" id="3.40.50.300">
    <property type="entry name" value="P-loop containing nucleotide triphosphate hydrolases"/>
    <property type="match status" value="1"/>
</dbReference>
<feature type="domain" description="NB-ARC" evidence="2">
    <location>
        <begin position="582"/>
        <end position="716"/>
    </location>
</feature>
<feature type="region of interest" description="Disordered" evidence="1">
    <location>
        <begin position="174"/>
        <end position="200"/>
    </location>
</feature>
<name>A0A427T640_9PSEU</name>
<feature type="compositionally biased region" description="Acidic residues" evidence="1">
    <location>
        <begin position="15"/>
        <end position="24"/>
    </location>
</feature>
<dbReference type="NCBIfam" id="NF041121">
    <property type="entry name" value="SAV_2336_NTERM"/>
    <property type="match status" value="1"/>
</dbReference>
<sequence length="1375" mass="150031">MAIGDSAPRVHPEFESPEAEDHDDEQAHGFPEPPEEPAGPVTPSFGSAPDRIVTALAKSAELLGTSGAAVLGPSRYLPEAAAIVRALRPLKQTRPSEHEEDVVLDEEVTAEDAVQGQLWLPRTKPAMVRGLDLTVVVDSSSSMALWQPTVAAFLTLLRQLGAFGSIQVRLLETDKRGGDGMPGPVLRGGTPGAPERQPAELLDPSGRRLLIVLTDGMGEAWHQDSVSPLLAQWGRAMPVAIVQLLPQRLWGRAGPQLHHARLTTPGPFRPNRRYGLELPDAWLTGEDPETAGAGAVPIPVVELDPRWLGWWARTISRAQPDPVQAVVLLARTQPQPAEPWDGPALSAQDQVKHFHGVASPPAFRLATLLAAVPVSLPIARFVQAEMVPEADTADLAEVLSSGLLDVPPNVEADEIVYEFPLAVREALLAAGRRSDTVQVVRATGGRFGDRHPVLLRVAEALDDPERAPLPAADTSLAEGVALERAVMRALSGPYAGRAERLRHWESALGAPVPAAEPGGSTTESLVADVHEEAADSRQRVRQLTTDAPTVWGAVPARNPDFTGRHRLLTALATDLHHGGRAVLHGMGGLGKTQIATEYVYRHLDRYDLVWWVSAAQETQIRASLTELARQLGLPGAAETVTAVPEVLEALGEGEPYRRWLLVFDSADDPGTALPFLPAEGPGEILVTTRNPGWPDVFPSPVEVGSFTREESVELLSLHDPRLDADQADRMAGRLADLPLALAQAAALRTEIALPVDEYLRRFDEKTAEILESATPTEYEVPVAAAWNVSFDELGTRNRAAHQLLQVCAFFAPEPISRSLFTGVRRLSIAPELDSAMRDPTLLDQALRDIHRWGLAKVDHRSDTIRLHWLVQLVLRNRMTEQHRRDIRHGAHLLLANRDPGDPAEARLWPQYHLALPHIDAAELIDCGDDEVRTLVINLFKFLYLWGDHTGATMLARRVVDAWTDRFGEADALTLEASERLGFFLWALGRYEEAEVINNRTLRLYQQKETTGRRSEQTLNAQVAVAAVLKARGDFAAARELNLATYHEAAAVLGGNEPKTLTAAHDLVVCLLLTGEYDEARRIGEDTYARRAEILGPDNAATISTLNILAICRREIGDYTLARLEQQKIVERVRRLVRDENAGVVRREHHLAVALRKDGQYEAALALSRSTLERFRSRYGLGNPNTLPCVLAHSIDLRCVGDLEAARNLGQQAVDLYRASLGDRHPHTLVAQIDLGVTLRLLGAVSAARDRDRAAYGELRKALGADHPHTIAAAIDLANDHAAAGSPKLSAERLLATGTECLARARRVLGEDHPVTLAAQLNRALDLRAAGRSREAALQHQDVVARYRRVLRADHPVTVAAEHGVRAVCDIDPTPL</sequence>
<dbReference type="NCBIfam" id="NF040586">
    <property type="entry name" value="FxSxx_TPR"/>
    <property type="match status" value="1"/>
</dbReference>
<dbReference type="Proteomes" id="UP000267081">
    <property type="component" value="Unassembled WGS sequence"/>
</dbReference>
<dbReference type="GO" id="GO:0043531">
    <property type="term" value="F:ADP binding"/>
    <property type="evidence" value="ECO:0007669"/>
    <property type="project" value="InterPro"/>
</dbReference>